<keyword evidence="2" id="KW-0812">Transmembrane</keyword>
<proteinExistence type="predicted"/>
<feature type="signal peptide" evidence="3">
    <location>
        <begin position="1"/>
        <end position="21"/>
    </location>
</feature>
<feature type="transmembrane region" description="Helical" evidence="2">
    <location>
        <begin position="89"/>
        <end position="111"/>
    </location>
</feature>
<keyword evidence="2" id="KW-1133">Transmembrane helix</keyword>
<protein>
    <recommendedName>
        <fullName evidence="6">Transmembrane protein</fullName>
    </recommendedName>
</protein>
<feature type="transmembrane region" description="Helical" evidence="2">
    <location>
        <begin position="474"/>
        <end position="495"/>
    </location>
</feature>
<comment type="caution">
    <text evidence="4">The sequence shown here is derived from an EMBL/GenBank/DDBJ whole genome shotgun (WGS) entry which is preliminary data.</text>
</comment>
<dbReference type="EMBL" id="JAUJYO010000016">
    <property type="protein sequence ID" value="KAK1294730.1"/>
    <property type="molecule type" value="Genomic_DNA"/>
</dbReference>
<sequence>MAMGTSATFAGVVLFLRLVFALSVSELGGITDYTLHGGGRMLLGDNSSPTSLNLSRTDRVDPLNHLKKYRGGYDITNKHYWSSTIFTGIYGYSIAVLCLLIGILYFTILLIKKCCSDNKKKSHLKRVPCSKHFCFWPIAVAAFLTLLVIVVSGVALGGSTRVHSRANSIKNIVIRTANEASSTMQNITGAVKGMQDNAGQIYNRLQDSGRLNSTIERINDEASDIERKAKKDARAINKGLKIVYATSVIVVSLNLIAALSSLVCRLLRMRRAFKILLILCWLLTSLCWLHFGLYFFIDRFAGDSCVALEEYKIDPSNSSFSSILPCNNLGSVKSILVDTREGLHDLIDQVNANISRLQSSSTLNIEFVCNPFSPPPAYNYQPDGCPPNTIKIGDIPQVLRRYACVSSTDGGGCQEGEFISASDFSKVSTYTTSVQNLLNTFPSMENLVNCEIVKNAFSEILADQCKPVKKDVRMTWASMAVLSTIMVLLVLMWVIQFHYDDVLRSSDRSVKPDASTAKESEISNEGMENMTEP</sequence>
<evidence type="ECO:0000313" key="5">
    <source>
        <dbReference type="Proteomes" id="UP001180020"/>
    </source>
</evidence>
<keyword evidence="3" id="KW-0732">Signal</keyword>
<evidence type="ECO:0000256" key="3">
    <source>
        <dbReference type="SAM" id="SignalP"/>
    </source>
</evidence>
<organism evidence="4 5">
    <name type="scientific">Acorus calamus</name>
    <name type="common">Sweet flag</name>
    <dbReference type="NCBI Taxonomy" id="4465"/>
    <lineage>
        <taxon>Eukaryota</taxon>
        <taxon>Viridiplantae</taxon>
        <taxon>Streptophyta</taxon>
        <taxon>Embryophyta</taxon>
        <taxon>Tracheophyta</taxon>
        <taxon>Spermatophyta</taxon>
        <taxon>Magnoliopsida</taxon>
        <taxon>Liliopsida</taxon>
        <taxon>Acoraceae</taxon>
        <taxon>Acorus</taxon>
    </lineage>
</organism>
<dbReference type="PANTHER" id="PTHR31414:SF18">
    <property type="entry name" value="TRANSMEMBRANE PROTEIN-RELATED"/>
    <property type="match status" value="1"/>
</dbReference>
<gene>
    <name evidence="4" type="ORF">QJS10_CPA16g00077</name>
</gene>
<evidence type="ECO:0000313" key="4">
    <source>
        <dbReference type="EMBL" id="KAK1294730.1"/>
    </source>
</evidence>
<keyword evidence="5" id="KW-1185">Reference proteome</keyword>
<feature type="transmembrane region" description="Helical" evidence="2">
    <location>
        <begin position="132"/>
        <end position="156"/>
    </location>
</feature>
<dbReference type="PANTHER" id="PTHR31414">
    <property type="entry name" value="TRANSMEMBRANE PROTEIN DDB_G0292058"/>
    <property type="match status" value="1"/>
</dbReference>
<evidence type="ECO:0000256" key="2">
    <source>
        <dbReference type="SAM" id="Phobius"/>
    </source>
</evidence>
<feature type="transmembrane region" description="Helical" evidence="2">
    <location>
        <begin position="275"/>
        <end position="297"/>
    </location>
</feature>
<accession>A0AAV9D0S7</accession>
<reference evidence="4" key="2">
    <citation type="submission" date="2023-06" db="EMBL/GenBank/DDBJ databases">
        <authorList>
            <person name="Ma L."/>
            <person name="Liu K.-W."/>
            <person name="Li Z."/>
            <person name="Hsiao Y.-Y."/>
            <person name="Qi Y."/>
            <person name="Fu T."/>
            <person name="Tang G."/>
            <person name="Zhang D."/>
            <person name="Sun W.-H."/>
            <person name="Liu D.-K."/>
            <person name="Li Y."/>
            <person name="Chen G.-Z."/>
            <person name="Liu X.-D."/>
            <person name="Liao X.-Y."/>
            <person name="Jiang Y.-T."/>
            <person name="Yu X."/>
            <person name="Hao Y."/>
            <person name="Huang J."/>
            <person name="Zhao X.-W."/>
            <person name="Ke S."/>
            <person name="Chen Y.-Y."/>
            <person name="Wu W.-L."/>
            <person name="Hsu J.-L."/>
            <person name="Lin Y.-F."/>
            <person name="Huang M.-D."/>
            <person name="Li C.-Y."/>
            <person name="Huang L."/>
            <person name="Wang Z.-W."/>
            <person name="Zhao X."/>
            <person name="Zhong W.-Y."/>
            <person name="Peng D.-H."/>
            <person name="Ahmad S."/>
            <person name="Lan S."/>
            <person name="Zhang J.-S."/>
            <person name="Tsai W.-C."/>
            <person name="Van De Peer Y."/>
            <person name="Liu Z.-J."/>
        </authorList>
    </citation>
    <scope>NUCLEOTIDE SEQUENCE</scope>
    <source>
        <strain evidence="4">CP</strain>
        <tissue evidence="4">Leaves</tissue>
    </source>
</reference>
<dbReference type="AlphaFoldDB" id="A0AAV9D0S7"/>
<keyword evidence="2" id="KW-0472">Membrane</keyword>
<dbReference type="InterPro" id="IPR040283">
    <property type="entry name" value="DDB_G0292058-like"/>
</dbReference>
<name>A0AAV9D0S7_ACOCL</name>
<dbReference type="Proteomes" id="UP001180020">
    <property type="component" value="Unassembled WGS sequence"/>
</dbReference>
<dbReference type="GO" id="GO:0016020">
    <property type="term" value="C:membrane"/>
    <property type="evidence" value="ECO:0007669"/>
    <property type="project" value="TreeGrafter"/>
</dbReference>
<reference evidence="4" key="1">
    <citation type="journal article" date="2023" name="Nat. Commun.">
        <title>Diploid and tetraploid genomes of Acorus and the evolution of monocots.</title>
        <authorList>
            <person name="Ma L."/>
            <person name="Liu K.W."/>
            <person name="Li Z."/>
            <person name="Hsiao Y.Y."/>
            <person name="Qi Y."/>
            <person name="Fu T."/>
            <person name="Tang G.D."/>
            <person name="Zhang D."/>
            <person name="Sun W.H."/>
            <person name="Liu D.K."/>
            <person name="Li Y."/>
            <person name="Chen G.Z."/>
            <person name="Liu X.D."/>
            <person name="Liao X.Y."/>
            <person name="Jiang Y.T."/>
            <person name="Yu X."/>
            <person name="Hao Y."/>
            <person name="Huang J."/>
            <person name="Zhao X.W."/>
            <person name="Ke S."/>
            <person name="Chen Y.Y."/>
            <person name="Wu W.L."/>
            <person name="Hsu J.L."/>
            <person name="Lin Y.F."/>
            <person name="Huang M.D."/>
            <person name="Li C.Y."/>
            <person name="Huang L."/>
            <person name="Wang Z.W."/>
            <person name="Zhao X."/>
            <person name="Zhong W.Y."/>
            <person name="Peng D.H."/>
            <person name="Ahmad S."/>
            <person name="Lan S."/>
            <person name="Zhang J.S."/>
            <person name="Tsai W.C."/>
            <person name="Van de Peer Y."/>
            <person name="Liu Z.J."/>
        </authorList>
    </citation>
    <scope>NUCLEOTIDE SEQUENCE</scope>
    <source>
        <strain evidence="4">CP</strain>
    </source>
</reference>
<feature type="chain" id="PRO_5043832741" description="Transmembrane protein" evidence="3">
    <location>
        <begin position="22"/>
        <end position="533"/>
    </location>
</feature>
<feature type="compositionally biased region" description="Basic and acidic residues" evidence="1">
    <location>
        <begin position="510"/>
        <end position="521"/>
    </location>
</feature>
<feature type="transmembrane region" description="Helical" evidence="2">
    <location>
        <begin position="242"/>
        <end position="263"/>
    </location>
</feature>
<feature type="region of interest" description="Disordered" evidence="1">
    <location>
        <begin position="510"/>
        <end position="533"/>
    </location>
</feature>
<evidence type="ECO:0008006" key="6">
    <source>
        <dbReference type="Google" id="ProtNLM"/>
    </source>
</evidence>
<evidence type="ECO:0000256" key="1">
    <source>
        <dbReference type="SAM" id="MobiDB-lite"/>
    </source>
</evidence>